<reference evidence="11" key="1">
    <citation type="submission" date="2021-01" db="UniProtKB">
        <authorList>
            <consortium name="EnsemblPlants"/>
        </authorList>
    </citation>
    <scope>IDENTIFICATION</scope>
</reference>
<comment type="catalytic activity">
    <reaction evidence="8">
        <text>L-seryl-[protein] + ATP = O-phospho-L-seryl-[protein] + ADP + H(+)</text>
        <dbReference type="Rhea" id="RHEA:17989"/>
        <dbReference type="Rhea" id="RHEA-COMP:9863"/>
        <dbReference type="Rhea" id="RHEA-COMP:11604"/>
        <dbReference type="ChEBI" id="CHEBI:15378"/>
        <dbReference type="ChEBI" id="CHEBI:29999"/>
        <dbReference type="ChEBI" id="CHEBI:30616"/>
        <dbReference type="ChEBI" id="CHEBI:83421"/>
        <dbReference type="ChEBI" id="CHEBI:456216"/>
        <dbReference type="EC" id="2.7.11.25"/>
    </reaction>
</comment>
<keyword evidence="12" id="KW-1185">Reference proteome</keyword>
<evidence type="ECO:0000256" key="2">
    <source>
        <dbReference type="ARBA" id="ARBA00012406"/>
    </source>
</evidence>
<keyword evidence="3" id="KW-0808">Transferase</keyword>
<accession>A0A7N0T9Q6</accession>
<comment type="similarity">
    <text evidence="1">Belongs to the protein kinase superfamily. STE Ser/Thr protein kinase family. MAP kinase kinase kinase subfamily.</text>
</comment>
<evidence type="ECO:0000256" key="10">
    <source>
        <dbReference type="SAM" id="MobiDB-lite"/>
    </source>
</evidence>
<dbReference type="PROSITE" id="PS00107">
    <property type="entry name" value="PROTEIN_KINASE_ATP"/>
    <property type="match status" value="1"/>
</dbReference>
<feature type="compositionally biased region" description="Low complexity" evidence="10">
    <location>
        <begin position="12"/>
        <end position="36"/>
    </location>
</feature>
<dbReference type="GO" id="GO:0005524">
    <property type="term" value="F:ATP binding"/>
    <property type="evidence" value="ECO:0007669"/>
    <property type="project" value="UniProtKB-UniRule"/>
</dbReference>
<evidence type="ECO:0000256" key="8">
    <source>
        <dbReference type="ARBA" id="ARBA00048329"/>
    </source>
</evidence>
<evidence type="ECO:0000256" key="9">
    <source>
        <dbReference type="PROSITE-ProRule" id="PRU10141"/>
    </source>
</evidence>
<feature type="region of interest" description="Disordered" evidence="10">
    <location>
        <begin position="239"/>
        <end position="288"/>
    </location>
</feature>
<dbReference type="PANTHER" id="PTHR48016">
    <property type="entry name" value="MAP KINASE KINASE KINASE SSK2-RELATED-RELATED"/>
    <property type="match status" value="1"/>
</dbReference>
<dbReference type="EC" id="2.7.11.25" evidence="2"/>
<feature type="compositionally biased region" description="Low complexity" evidence="10">
    <location>
        <begin position="253"/>
        <end position="284"/>
    </location>
</feature>
<dbReference type="PANTHER" id="PTHR48016:SF5">
    <property type="entry name" value="MITOGEN-ACTIVATED PROTEIN KINASE KINASE KINASE 5"/>
    <property type="match status" value="1"/>
</dbReference>
<dbReference type="Gramene" id="Kaladp0028s0050.1.v1.1">
    <property type="protein sequence ID" value="Kaladp0028s0050.1.v1.1"/>
    <property type="gene ID" value="Kaladp0028s0050.v1.1"/>
</dbReference>
<comment type="catalytic activity">
    <reaction evidence="7">
        <text>L-threonyl-[protein] + ATP = O-phospho-L-threonyl-[protein] + ADP + H(+)</text>
        <dbReference type="Rhea" id="RHEA:46608"/>
        <dbReference type="Rhea" id="RHEA-COMP:11060"/>
        <dbReference type="Rhea" id="RHEA-COMP:11605"/>
        <dbReference type="ChEBI" id="CHEBI:15378"/>
        <dbReference type="ChEBI" id="CHEBI:30013"/>
        <dbReference type="ChEBI" id="CHEBI:30616"/>
        <dbReference type="ChEBI" id="CHEBI:61977"/>
        <dbReference type="ChEBI" id="CHEBI:456216"/>
        <dbReference type="EC" id="2.7.11.25"/>
    </reaction>
</comment>
<feature type="region of interest" description="Disordered" evidence="10">
    <location>
        <begin position="1"/>
        <end position="108"/>
    </location>
</feature>
<name>A0A7N0T9Q6_KALFE</name>
<dbReference type="InterPro" id="IPR050538">
    <property type="entry name" value="MAP_kinase_kinase_kinase"/>
</dbReference>
<sequence>MPRLSSYDRFHSSNNNNNNSSASSPSTSTSNSRGSSAQPQPLPLPELSTLLRRDGYAASCRLPSPKEPPTRFTESGRYTDFKIGGLNQGIQHKMERNSRQPSRKAPQNLKFVDVESNRFSLPHRSAPASPYCSPSLSPQRRSTGEMFSSYYTSTTPHRNQIWSAPEMPFSDGYTGFSSPASPEQNKCSPDSFRPHGSYNYHSPYTRSPQHDPKYSSRSASPLPKKAICDASISPQANSYTNVHPLPLPPGASSPPSTAAPLPAPSSTLPTPSAPSPAQSAALPTPASPLPQVPIWPEFSSANNWQKGKLIGRGTFGSVYVATNLQTGALCAMKEVELIPDDPKSAECMKQLEQANKIAQSTSASKHSAVLWQPNCR</sequence>
<evidence type="ECO:0000313" key="12">
    <source>
        <dbReference type="Proteomes" id="UP000594263"/>
    </source>
</evidence>
<dbReference type="GO" id="GO:0005737">
    <property type="term" value="C:cytoplasm"/>
    <property type="evidence" value="ECO:0007669"/>
    <property type="project" value="TreeGrafter"/>
</dbReference>
<dbReference type="AlphaFoldDB" id="A0A7N0T9Q6"/>
<dbReference type="InterPro" id="IPR017441">
    <property type="entry name" value="Protein_kinase_ATP_BS"/>
</dbReference>
<evidence type="ECO:0000256" key="6">
    <source>
        <dbReference type="ARBA" id="ARBA00022840"/>
    </source>
</evidence>
<proteinExistence type="inferred from homology"/>
<evidence type="ECO:0000256" key="1">
    <source>
        <dbReference type="ARBA" id="ARBA00006529"/>
    </source>
</evidence>
<dbReference type="EnsemblPlants" id="Kaladp0028s0050.1.v1.1">
    <property type="protein sequence ID" value="Kaladp0028s0050.1.v1.1"/>
    <property type="gene ID" value="Kaladp0028s0050.v1.1"/>
</dbReference>
<feature type="binding site" evidence="9">
    <location>
        <position position="333"/>
    </location>
    <ligand>
        <name>ATP</name>
        <dbReference type="ChEBI" id="CHEBI:30616"/>
    </ligand>
</feature>
<evidence type="ECO:0000256" key="4">
    <source>
        <dbReference type="ARBA" id="ARBA00022741"/>
    </source>
</evidence>
<evidence type="ECO:0000313" key="11">
    <source>
        <dbReference type="EnsemblPlants" id="Kaladp0028s0050.1.v1.1"/>
    </source>
</evidence>
<feature type="compositionally biased region" description="Basic and acidic residues" evidence="10">
    <location>
        <begin position="1"/>
        <end position="11"/>
    </location>
</feature>
<dbReference type="SUPFAM" id="SSF56112">
    <property type="entry name" value="Protein kinase-like (PK-like)"/>
    <property type="match status" value="1"/>
</dbReference>
<feature type="region of interest" description="Disordered" evidence="10">
    <location>
        <begin position="173"/>
        <end position="221"/>
    </location>
</feature>
<keyword evidence="6 9" id="KW-0067">ATP-binding</keyword>
<dbReference type="OMA" id="QANKIAQ"/>
<dbReference type="Gene3D" id="3.30.200.20">
    <property type="entry name" value="Phosphorylase Kinase, domain 1"/>
    <property type="match status" value="1"/>
</dbReference>
<dbReference type="GO" id="GO:0004709">
    <property type="term" value="F:MAP kinase kinase kinase activity"/>
    <property type="evidence" value="ECO:0007669"/>
    <property type="project" value="UniProtKB-EC"/>
</dbReference>
<evidence type="ECO:0000256" key="3">
    <source>
        <dbReference type="ARBA" id="ARBA00022679"/>
    </source>
</evidence>
<dbReference type="InterPro" id="IPR011009">
    <property type="entry name" value="Kinase-like_dom_sf"/>
</dbReference>
<dbReference type="Proteomes" id="UP000594263">
    <property type="component" value="Unplaced"/>
</dbReference>
<evidence type="ECO:0000256" key="5">
    <source>
        <dbReference type="ARBA" id="ARBA00022777"/>
    </source>
</evidence>
<keyword evidence="4 9" id="KW-0547">Nucleotide-binding</keyword>
<organism evidence="11 12">
    <name type="scientific">Kalanchoe fedtschenkoi</name>
    <name type="common">Lavender scallops</name>
    <name type="synonym">South American air plant</name>
    <dbReference type="NCBI Taxonomy" id="63787"/>
    <lineage>
        <taxon>Eukaryota</taxon>
        <taxon>Viridiplantae</taxon>
        <taxon>Streptophyta</taxon>
        <taxon>Embryophyta</taxon>
        <taxon>Tracheophyta</taxon>
        <taxon>Spermatophyta</taxon>
        <taxon>Magnoliopsida</taxon>
        <taxon>eudicotyledons</taxon>
        <taxon>Gunneridae</taxon>
        <taxon>Pentapetalae</taxon>
        <taxon>Saxifragales</taxon>
        <taxon>Crassulaceae</taxon>
        <taxon>Kalanchoe</taxon>
    </lineage>
</organism>
<keyword evidence="5" id="KW-0418">Kinase</keyword>
<feature type="compositionally biased region" description="Polar residues" evidence="10">
    <location>
        <begin position="175"/>
        <end position="188"/>
    </location>
</feature>
<protein>
    <recommendedName>
        <fullName evidence="2">mitogen-activated protein kinase kinase kinase</fullName>
        <ecNumber evidence="2">2.7.11.25</ecNumber>
    </recommendedName>
</protein>
<evidence type="ECO:0000256" key="7">
    <source>
        <dbReference type="ARBA" id="ARBA00047559"/>
    </source>
</evidence>